<gene>
    <name evidence="4" type="ORF">DYB37_005912</name>
</gene>
<accession>A0A3R7ET59</accession>
<name>A0A3R7ET59_APHAT</name>
<evidence type="ECO:0000256" key="1">
    <source>
        <dbReference type="ARBA" id="ARBA00011012"/>
    </source>
</evidence>
<dbReference type="EMBL" id="QUTH01004498">
    <property type="protein sequence ID" value="RHZ13564.1"/>
    <property type="molecule type" value="Genomic_DNA"/>
</dbReference>
<proteinExistence type="inferred from homology"/>
<protein>
    <recommendedName>
        <fullName evidence="3">VWFA domain-containing protein</fullName>
    </recommendedName>
</protein>
<reference evidence="4 5" key="1">
    <citation type="submission" date="2018-08" db="EMBL/GenBank/DDBJ databases">
        <title>Aphanomyces genome sequencing and annotation.</title>
        <authorList>
            <person name="Minardi D."/>
            <person name="Oidtmann B."/>
            <person name="Van Der Giezen M."/>
            <person name="Studholme D.J."/>
        </authorList>
    </citation>
    <scope>NUCLEOTIDE SEQUENCE [LARGE SCALE GENOMIC DNA]</scope>
    <source>
        <strain evidence="4 5">Da</strain>
    </source>
</reference>
<dbReference type="InterPro" id="IPR016024">
    <property type="entry name" value="ARM-type_fold"/>
</dbReference>
<dbReference type="SUPFAM" id="SSF52540">
    <property type="entry name" value="P-loop containing nucleoside triphosphate hydrolases"/>
    <property type="match status" value="1"/>
</dbReference>
<dbReference type="InterPro" id="IPR013878">
    <property type="entry name" value="Mo25"/>
</dbReference>
<dbReference type="PANTHER" id="PTHR10182:SF3">
    <property type="entry name" value="PROTEIN MO25"/>
    <property type="match status" value="1"/>
</dbReference>
<dbReference type="Gene3D" id="3.40.50.300">
    <property type="entry name" value="P-loop containing nucleotide triphosphate hydrolases"/>
    <property type="match status" value="1"/>
</dbReference>
<evidence type="ECO:0000313" key="5">
    <source>
        <dbReference type="Proteomes" id="UP000285430"/>
    </source>
</evidence>
<organism evidence="4 5">
    <name type="scientific">Aphanomyces astaci</name>
    <name type="common">Crayfish plague agent</name>
    <dbReference type="NCBI Taxonomy" id="112090"/>
    <lineage>
        <taxon>Eukaryota</taxon>
        <taxon>Sar</taxon>
        <taxon>Stramenopiles</taxon>
        <taxon>Oomycota</taxon>
        <taxon>Saprolegniomycetes</taxon>
        <taxon>Saprolegniales</taxon>
        <taxon>Verrucalvaceae</taxon>
        <taxon>Aphanomyces</taxon>
    </lineage>
</organism>
<dbReference type="InterPro" id="IPR036465">
    <property type="entry name" value="vWFA_dom_sf"/>
</dbReference>
<evidence type="ECO:0000256" key="2">
    <source>
        <dbReference type="SAM" id="MobiDB-lite"/>
    </source>
</evidence>
<dbReference type="InterPro" id="IPR027417">
    <property type="entry name" value="P-loop_NTPase"/>
</dbReference>
<dbReference type="PANTHER" id="PTHR10182">
    <property type="entry name" value="CALCIUM-BINDING PROTEIN 39-RELATED"/>
    <property type="match status" value="1"/>
</dbReference>
<dbReference type="Proteomes" id="UP000285430">
    <property type="component" value="Unassembled WGS sequence"/>
</dbReference>
<dbReference type="SUPFAM" id="SSF48371">
    <property type="entry name" value="ARM repeat"/>
    <property type="match status" value="1"/>
</dbReference>
<dbReference type="Pfam" id="PF08569">
    <property type="entry name" value="Mo25"/>
    <property type="match status" value="1"/>
</dbReference>
<dbReference type="GO" id="GO:0035556">
    <property type="term" value="P:intracellular signal transduction"/>
    <property type="evidence" value="ECO:0007669"/>
    <property type="project" value="TreeGrafter"/>
</dbReference>
<feature type="compositionally biased region" description="Basic and acidic residues" evidence="2">
    <location>
        <begin position="53"/>
        <end position="62"/>
    </location>
</feature>
<dbReference type="GO" id="GO:0043539">
    <property type="term" value="F:protein serine/threonine kinase activator activity"/>
    <property type="evidence" value="ECO:0007669"/>
    <property type="project" value="TreeGrafter"/>
</dbReference>
<sequence>MANKVRFPLTRHCLDTKSTRHNTIMDLFKPKKNPEKLAKHLREAMENPSAPVKPDKSGKGQDESSPQKCSQLAALLIADNALPRLVLNLAGLPFEARKHVAQIYNNFIRRDLSGFVTYIERQPQIMSTLVRGYENADIALNCGTMLREALARQVLYSDDLWKFFDTYVHLPNFDVGSDAFASFKDLLTRHKGLVSVFEQYNRLLSSENYVTRRQSLKLLGEILLDRSNFDIMMRYICKRDNLKMMMNLLRDTSANIQFEAFHVFKVFVANPKKPNEVTQILLNNKDKLIAYLEKFQNDKDDSQFVEEKALLIRTLGTLELATEDPPNGKPMTTSTTLLRGVACTYETFPCYHVLSLLVNNEDGIPIFQPTLVENEVYRFLRALHILPTVPKQATTTSISQAHLVGQYINDGVSTAGISMDVMAYFGKQAAVQHQLTLDGWWAMNLSKHIDKDEEGVYAVVQGSKDDAGGMRVVLFAWLKEESFEPMFLRERATYVLRFLTTLTSNVVGCLTERDVVQAKLALCAGEAGCVGSASKKYSVSFSIQTAKVVEEKVECRAKYTAGWGEAFETATLIPSQGEVSLVVVKSDRSIATKCNHRQMKSHEDFAAWLKERLNTHVVTLDCPVPRKWMASALKEHGLFPEEAVNGVTPGMIEDAVVVEAEGKVISELTMMRKRCEENAAIVFHVKLEGSAQEMAANEALEKDLAMLKGWYLALGRWPPGNLLNYGDRIHAYVNTEYVNVLNQSLAPKAPWSRLWSVLVGRSQLLSFPYQSDDATAVQTLQNVLELATRWHRDWCRMLHMATTDMEMFRFLVAQERAEKMKKMDTKVLIKNHKSEIIHDAFRSMVEDKNGSQSSRLELVVCRSHQDKIWYEEQCVQDKAELVRLYECTEHAPKPKGSITLPVHSKLVFVCRVDDMTVLVYTRAGTGTTETHVDAYKKSNFSKPVLLRTFPKEALHCDFDAGHRILVILHSNTVVDVYAFNESYKVLERVSSFNLTLLRLESPYSCLIAFGGDNNGVTVVDHRGYMQSYFIRSRQFSKLVDHLVVVNNTKVVKVQGGAIVLLLTELSGATEHLYPVRVQTLLTADNTMLPETVVELPTAMNWPDCSVQCVGSTLVCFDPLSTKVQTWELDIVTGKTAWQLQGSQSARGGDNPLEAHPLWSLFHLFEKFPVCSLVSTASPESRLVSGNLHLHVPGLANHPAISNLLVSVMFKLRGLNKDLSSLNLPRDLHCHGTSAVPWSGSSVVVSKWVLELLGFVPVQICRARENQLVVLSNGEDADNMQAATATEAHEVAKSIWFGPISSVLQRWTGPVVVLTSMGKQSTGKSYYLNHLTGSSFAISGARCTDGVWLTARLMGSCLLVVLDFEGLGSFERSAQEDTFLSVLNAAVSRLTVFRIEMRFDKDIDAMFSKFQQGVSLLKGDPRLFQGKLYLNAKDVNPNDQNTVIFEFQSKLEAILNENRAENFVTSMYGGNVEITCCPPLGNVGYHEALQEGLELLVKARESVSYSSGLDFYDCLTMVLSKISLLDWTCMEDNLKERLAMEVRGHVRSALRYGKLAHCSLVDGDAASYVDKWLTLLSDADMLQALPADDVMDFRLDLNLKAEELLGEAKAVMMHFLKDFLEHIDEPRSPSVEGQFDSVWTFLLWRRERRVRLWVASLPSVGREEMDDLDVCAVKLKQLLRRCQHTCTECKLGCFECFLHDASVPHDCGTSHKCVGQCSHCSLLGDAEACSYVAGHAGLCNCGLKAHTCHETCALAGAANCDQMCSLEVGHSLAHSCGVILHCCGQPCGAPNCRGQCTLPFENAHDVHQCGMNRCQQRCVMPDCGNTCADPDHFHADHEKHLCGQDHRCTFDCTEDGVCEIKVHLEKATETFAGQRGTFDFCRQEMNGSKRKCSEMITASATSHTDTTSHRCDSAIHYCDVRCPCCQYFCDKAYGHTDLHHTSHGNMKDTYFVSDTEAVDIQDRKYTAGEQGVAEMCPFFCSKMGRGHVHFMPCLHSANSCVYTSTDGRQHCTLQLQPHPTKPMDEVLHETYWKTLGWEDPVSSAAEKAAFKLCPYKCDASDHKADAPSYCVLDAWHDVMDKHDPRGQQPGHTIVQGHLFACKHFSSRGLSHHIFVLDASGSMNGSPWHTLTDAVHGYLQEQVHKKGVDCGDIVSIITFSSRGVIVFERQPMANVVNAQIPFQGQGTDFDSGLRCAVEVLSRNHHDKFSPVLLFFSDGYPNTTNSGVYLADHIVNTFERNNLMTYLVGFGNMNFVCLEQLAIRLKGAFHRAISDIDLLDTFKAISVSVHLRSGLVANTA</sequence>
<evidence type="ECO:0000259" key="3">
    <source>
        <dbReference type="PROSITE" id="PS50234"/>
    </source>
</evidence>
<dbReference type="PROSITE" id="PS50234">
    <property type="entry name" value="VWFA"/>
    <property type="match status" value="1"/>
</dbReference>
<dbReference type="CDD" id="cd00198">
    <property type="entry name" value="vWFA"/>
    <property type="match status" value="1"/>
</dbReference>
<feature type="region of interest" description="Disordered" evidence="2">
    <location>
        <begin position="43"/>
        <end position="66"/>
    </location>
</feature>
<dbReference type="Pfam" id="PF00092">
    <property type="entry name" value="VWA"/>
    <property type="match status" value="1"/>
</dbReference>
<dbReference type="SMART" id="SM00327">
    <property type="entry name" value="VWA"/>
    <property type="match status" value="1"/>
</dbReference>
<dbReference type="VEuPathDB" id="FungiDB:H257_08010"/>
<feature type="domain" description="VWFA" evidence="3">
    <location>
        <begin position="2110"/>
        <end position="2286"/>
    </location>
</feature>
<comment type="similarity">
    <text evidence="1">Belongs to the Mo25 family.</text>
</comment>
<dbReference type="InterPro" id="IPR011989">
    <property type="entry name" value="ARM-like"/>
</dbReference>
<dbReference type="Gene3D" id="3.40.50.410">
    <property type="entry name" value="von Willebrand factor, type A domain"/>
    <property type="match status" value="1"/>
</dbReference>
<evidence type="ECO:0000313" key="4">
    <source>
        <dbReference type="EMBL" id="RHZ13564.1"/>
    </source>
</evidence>
<comment type="caution">
    <text evidence="4">The sequence shown here is derived from an EMBL/GenBank/DDBJ whole genome shotgun (WGS) entry which is preliminary data.</text>
</comment>
<dbReference type="Gene3D" id="1.25.10.10">
    <property type="entry name" value="Leucine-rich Repeat Variant"/>
    <property type="match status" value="1"/>
</dbReference>
<dbReference type="SUPFAM" id="SSF53300">
    <property type="entry name" value="vWA-like"/>
    <property type="match status" value="1"/>
</dbReference>
<dbReference type="InterPro" id="IPR002035">
    <property type="entry name" value="VWF_A"/>
</dbReference>